<evidence type="ECO:0008006" key="4">
    <source>
        <dbReference type="Google" id="ProtNLM"/>
    </source>
</evidence>
<feature type="transmembrane region" description="Helical" evidence="1">
    <location>
        <begin position="12"/>
        <end position="29"/>
    </location>
</feature>
<dbReference type="EMBL" id="BAMD01000106">
    <property type="protein sequence ID" value="GAF05677.1"/>
    <property type="molecule type" value="Genomic_DNA"/>
</dbReference>
<dbReference type="AlphaFoldDB" id="W7YB75"/>
<keyword evidence="1" id="KW-0812">Transmembrane</keyword>
<keyword evidence="3" id="KW-1185">Reference proteome</keyword>
<feature type="transmembrane region" description="Helical" evidence="1">
    <location>
        <begin position="165"/>
        <end position="184"/>
    </location>
</feature>
<dbReference type="eggNOG" id="ENOG502Z95J">
    <property type="taxonomic scope" value="Bacteria"/>
</dbReference>
<dbReference type="RefSeq" id="WP_044214281.1">
    <property type="nucleotide sequence ID" value="NZ_BAMD01000106.1"/>
</dbReference>
<keyword evidence="1" id="KW-0472">Membrane</keyword>
<evidence type="ECO:0000256" key="1">
    <source>
        <dbReference type="SAM" id="Phobius"/>
    </source>
</evidence>
<feature type="transmembrane region" description="Helical" evidence="1">
    <location>
        <begin position="88"/>
        <end position="112"/>
    </location>
</feature>
<dbReference type="STRING" id="869213.GCA_000517085_00350"/>
<dbReference type="Proteomes" id="UP000019402">
    <property type="component" value="Unassembled WGS sequence"/>
</dbReference>
<feature type="transmembrane region" description="Helical" evidence="1">
    <location>
        <begin position="247"/>
        <end position="278"/>
    </location>
</feature>
<feature type="transmembrane region" description="Helical" evidence="1">
    <location>
        <begin position="35"/>
        <end position="50"/>
    </location>
</feature>
<organism evidence="2 3">
    <name type="scientific">Saccharicrinis fermentans DSM 9555 = JCM 21142</name>
    <dbReference type="NCBI Taxonomy" id="869213"/>
    <lineage>
        <taxon>Bacteria</taxon>
        <taxon>Pseudomonadati</taxon>
        <taxon>Bacteroidota</taxon>
        <taxon>Bacteroidia</taxon>
        <taxon>Marinilabiliales</taxon>
        <taxon>Marinilabiliaceae</taxon>
        <taxon>Saccharicrinis</taxon>
    </lineage>
</organism>
<accession>W7YB75</accession>
<evidence type="ECO:0000313" key="2">
    <source>
        <dbReference type="EMBL" id="GAF05677.1"/>
    </source>
</evidence>
<dbReference type="OrthoDB" id="3193075at2"/>
<feature type="transmembrane region" description="Helical" evidence="1">
    <location>
        <begin position="284"/>
        <end position="304"/>
    </location>
</feature>
<feature type="transmembrane region" description="Helical" evidence="1">
    <location>
        <begin position="216"/>
        <end position="235"/>
    </location>
</feature>
<sequence length="319" mass="35952">MFRGVNKPKLIRYIFGLMMMGLMVGVSERLGEKEIIFPEIAALILGLWIIDKKVWVISRPMVVLLMTVSALFGVFLVRYSPFPMLANIAISFAFTSFCLSVSRTTLIPIISASMLPVLLSTHSWVYPLSVFAMSLILVCVQWFFVKTGLHKHVHFDAELHPYQRAPWHWVKLLVGLMFIAFIPVYTGKMYFIVPPLVVTFVEFSSSSAGFHNRPRHIFFVLVISAILGSFFQYVFHMLLGVSEVITVLLLFVCQFVFIETIGKPFAPACAVALIPMIIPDQNVLAYPFQVTGGAALFLMMAVVFSKPKFTAILQNIKKI</sequence>
<gene>
    <name evidence="2" type="ORF">JCM21142_104422</name>
</gene>
<keyword evidence="1" id="KW-1133">Transmembrane helix</keyword>
<protein>
    <recommendedName>
        <fullName evidence="4">HPP family protein</fullName>
    </recommendedName>
</protein>
<reference evidence="2 3" key="1">
    <citation type="journal article" date="2014" name="Genome Announc.">
        <title>Draft Genome Sequence of Cytophaga fermentans JCM 21142T, a Facultative Anaerobe Isolated from Marine Mud.</title>
        <authorList>
            <person name="Starns D."/>
            <person name="Oshima K."/>
            <person name="Suda W."/>
            <person name="Iino T."/>
            <person name="Yuki M."/>
            <person name="Inoue J."/>
            <person name="Kitamura K."/>
            <person name="Iida T."/>
            <person name="Darby A."/>
            <person name="Hattori M."/>
            <person name="Ohkuma M."/>
        </authorList>
    </citation>
    <scope>NUCLEOTIDE SEQUENCE [LARGE SCALE GENOMIC DNA]</scope>
    <source>
        <strain evidence="2 3">JCM 21142</strain>
    </source>
</reference>
<feature type="transmembrane region" description="Helical" evidence="1">
    <location>
        <begin position="62"/>
        <end position="82"/>
    </location>
</feature>
<comment type="caution">
    <text evidence="2">The sequence shown here is derived from an EMBL/GenBank/DDBJ whole genome shotgun (WGS) entry which is preliminary data.</text>
</comment>
<feature type="transmembrane region" description="Helical" evidence="1">
    <location>
        <begin position="124"/>
        <end position="145"/>
    </location>
</feature>
<name>W7YB75_9BACT</name>
<evidence type="ECO:0000313" key="3">
    <source>
        <dbReference type="Proteomes" id="UP000019402"/>
    </source>
</evidence>
<proteinExistence type="predicted"/>